<feature type="region of interest" description="Disordered" evidence="3">
    <location>
        <begin position="297"/>
        <end position="318"/>
    </location>
</feature>
<evidence type="ECO:0000313" key="6">
    <source>
        <dbReference type="Proteomes" id="UP000472272"/>
    </source>
</evidence>
<evidence type="ECO:0000256" key="3">
    <source>
        <dbReference type="SAM" id="MobiDB-lite"/>
    </source>
</evidence>
<dbReference type="PROSITE" id="PS50097">
    <property type="entry name" value="BTB"/>
    <property type="match status" value="1"/>
</dbReference>
<keyword evidence="2" id="KW-0677">Repeat</keyword>
<dbReference type="SMART" id="SM00875">
    <property type="entry name" value="BACK"/>
    <property type="match status" value="1"/>
</dbReference>
<evidence type="ECO:0000256" key="1">
    <source>
        <dbReference type="ARBA" id="ARBA00022441"/>
    </source>
</evidence>
<dbReference type="Pfam" id="PF00651">
    <property type="entry name" value="BTB"/>
    <property type="match status" value="1"/>
</dbReference>
<dbReference type="Ensembl" id="ENSPMRT00000023428.1">
    <property type="protein sequence ID" value="ENSPMRP00000022057.1"/>
    <property type="gene ID" value="ENSPMRG00000014347.1"/>
</dbReference>
<organism evidence="5 6">
    <name type="scientific">Podarcis muralis</name>
    <name type="common">Wall lizard</name>
    <name type="synonym">Lacerta muralis</name>
    <dbReference type="NCBI Taxonomy" id="64176"/>
    <lineage>
        <taxon>Eukaryota</taxon>
        <taxon>Metazoa</taxon>
        <taxon>Chordata</taxon>
        <taxon>Craniata</taxon>
        <taxon>Vertebrata</taxon>
        <taxon>Euteleostomi</taxon>
        <taxon>Lepidosauria</taxon>
        <taxon>Squamata</taxon>
        <taxon>Bifurcata</taxon>
        <taxon>Unidentata</taxon>
        <taxon>Episquamata</taxon>
        <taxon>Laterata</taxon>
        <taxon>Lacertibaenia</taxon>
        <taxon>Lacertidae</taxon>
        <taxon>Podarcis</taxon>
    </lineage>
</organism>
<dbReference type="PANTHER" id="PTHR24412">
    <property type="entry name" value="KELCH PROTEIN"/>
    <property type="match status" value="1"/>
</dbReference>
<reference evidence="5 6" key="1">
    <citation type="journal article" date="2019" name="Proc. Natl. Acad. Sci. U.S.A.">
        <title>Regulatory changes in pterin and carotenoid genes underlie balanced color polymorphisms in the wall lizard.</title>
        <authorList>
            <person name="Andrade P."/>
            <person name="Pinho C."/>
            <person name="Perez I de Lanuza G."/>
            <person name="Afonso S."/>
            <person name="Brejcha J."/>
            <person name="Rubin C.J."/>
            <person name="Wallerman O."/>
            <person name="Pereira P."/>
            <person name="Sabatino S.J."/>
            <person name="Bellati A."/>
            <person name="Pellitteri-Rosa D."/>
            <person name="Bosakova Z."/>
            <person name="Bunikis I."/>
            <person name="Carretero M.A."/>
            <person name="Feiner N."/>
            <person name="Marsik P."/>
            <person name="Pauperio F."/>
            <person name="Salvi D."/>
            <person name="Soler L."/>
            <person name="While G.M."/>
            <person name="Uller T."/>
            <person name="Font E."/>
            <person name="Andersson L."/>
            <person name="Carneiro M."/>
        </authorList>
    </citation>
    <scope>NUCLEOTIDE SEQUENCE</scope>
</reference>
<dbReference type="InterPro" id="IPR013830">
    <property type="entry name" value="SGNH_hydro"/>
</dbReference>
<keyword evidence="6" id="KW-1185">Reference proteome</keyword>
<dbReference type="Gene3D" id="3.30.710.10">
    <property type="entry name" value="Potassium Channel Kv1.1, Chain A"/>
    <property type="match status" value="1"/>
</dbReference>
<protein>
    <recommendedName>
        <fullName evidence="4">BTB domain-containing protein</fullName>
    </recommendedName>
</protein>
<dbReference type="InterPro" id="IPR011333">
    <property type="entry name" value="SKP1/BTB/POZ_sf"/>
</dbReference>
<dbReference type="FunFam" id="1.25.40.420:FF:000001">
    <property type="entry name" value="Kelch-like family member 12"/>
    <property type="match status" value="1"/>
</dbReference>
<dbReference type="Proteomes" id="UP000472272">
    <property type="component" value="Chromosome 10"/>
</dbReference>
<dbReference type="Gene3D" id="3.40.50.12690">
    <property type="match status" value="1"/>
</dbReference>
<dbReference type="GO" id="GO:0048208">
    <property type="term" value="P:COPII vesicle coating"/>
    <property type="evidence" value="ECO:0007669"/>
    <property type="project" value="TreeGrafter"/>
</dbReference>
<dbReference type="SUPFAM" id="SSF54695">
    <property type="entry name" value="POZ domain"/>
    <property type="match status" value="1"/>
</dbReference>
<feature type="compositionally biased region" description="Basic and acidic residues" evidence="3">
    <location>
        <begin position="297"/>
        <end position="309"/>
    </location>
</feature>
<dbReference type="AlphaFoldDB" id="A0A670JG52"/>
<evidence type="ECO:0000256" key="2">
    <source>
        <dbReference type="ARBA" id="ARBA00022737"/>
    </source>
</evidence>
<dbReference type="CDD" id="cd00229">
    <property type="entry name" value="SGNH_hydrolase"/>
    <property type="match status" value="1"/>
</dbReference>
<dbReference type="FunFam" id="3.30.710.10:FF:000001">
    <property type="entry name" value="Kelch-like family member 20"/>
    <property type="match status" value="1"/>
</dbReference>
<evidence type="ECO:0000313" key="5">
    <source>
        <dbReference type="Ensembl" id="ENSPMRP00000022057.1"/>
    </source>
</evidence>
<reference evidence="5" key="2">
    <citation type="submission" date="2025-08" db="UniProtKB">
        <authorList>
            <consortium name="Ensembl"/>
        </authorList>
    </citation>
    <scope>IDENTIFICATION</scope>
</reference>
<dbReference type="Pfam" id="PF13472">
    <property type="entry name" value="Lipase_GDSL_2"/>
    <property type="match status" value="1"/>
</dbReference>
<accession>A0A670JG52</accession>
<dbReference type="CDD" id="cd18242">
    <property type="entry name" value="BTB_POZ_KLHL12_C3IP1_DKIR"/>
    <property type="match status" value="1"/>
</dbReference>
<feature type="region of interest" description="Disordered" evidence="3">
    <location>
        <begin position="375"/>
        <end position="400"/>
    </location>
</feature>
<dbReference type="GO" id="GO:0006513">
    <property type="term" value="P:protein monoubiquitination"/>
    <property type="evidence" value="ECO:0007669"/>
    <property type="project" value="TreeGrafter"/>
</dbReference>
<dbReference type="GeneTree" id="ENSGT00940000155161"/>
<dbReference type="InterPro" id="IPR011705">
    <property type="entry name" value="BACK"/>
</dbReference>
<dbReference type="Pfam" id="PF07707">
    <property type="entry name" value="BACK"/>
    <property type="match status" value="1"/>
</dbReference>
<dbReference type="GO" id="GO:0030134">
    <property type="term" value="C:COPII-coated ER to Golgi transport vesicle"/>
    <property type="evidence" value="ECO:0007669"/>
    <property type="project" value="TreeGrafter"/>
</dbReference>
<proteinExistence type="predicted"/>
<evidence type="ECO:0000259" key="4">
    <source>
        <dbReference type="PROSITE" id="PS50097"/>
    </source>
</evidence>
<dbReference type="InterPro" id="IPR000210">
    <property type="entry name" value="BTB/POZ_dom"/>
</dbReference>
<dbReference type="Gene3D" id="3.40.50.12700">
    <property type="match status" value="1"/>
</dbReference>
<feature type="compositionally biased region" description="Polar residues" evidence="3">
    <location>
        <begin position="379"/>
        <end position="388"/>
    </location>
</feature>
<sequence>MAPKDIMTNSHAKSILNAMNSLRKSNTLCDVTLRVEQKDFPAHRIVLAACSDYFCAMFTSELSEKDKPYVDIQGLTASTMEILLDFVYTETVHVTVENVQELLPAACLLQLKGVKQACCEFLESQLDPSNCLGIRDFAETHNCVDLMQAAEVFSQKHFPDLVQHEEFILLNQEEVEKLIKCDEIQVDSEEPVFEAVINWVKHSKKEREASLPELLQYVRMPLLTPRYITDVIDTEPFIRCSLQCRDLVDEAKKFHLRPELRSQMQGPRTRARLVEERVATLQRIRELELFLEATEHTVSTKEETGDSPEKVASSPTQEPDIWRNVTQRSRRPRVLSDCLEIRNRFEVLSPSMEDEEQTPFEDLSLITVDQVYEDEEQRQSSGNVQATLEPTAHRRTPTRPKRRRVVVIGDSLLRGTEAVICGPDKMSREVCCLPGAKIQDVTERLQGIIKPTDKYPFLLVHVGTNDTASNSLQKIKRDYEALGRKLKQLNAQIVISSVLPVERRGPGREGKIVEVNNWLRKWCKQERFGFLDHGMQFLEDGLLASDGLHLTMVGRNVFAKNLRNLIRRALN</sequence>
<keyword evidence="1" id="KW-0880">Kelch repeat</keyword>
<dbReference type="PANTHER" id="PTHR24412:SF494">
    <property type="entry name" value="KELCH-LIKE PROTEIN 12"/>
    <property type="match status" value="1"/>
</dbReference>
<dbReference type="SUPFAM" id="SSF52266">
    <property type="entry name" value="SGNH hydrolase"/>
    <property type="match status" value="1"/>
</dbReference>
<dbReference type="SMART" id="SM00225">
    <property type="entry name" value="BTB"/>
    <property type="match status" value="1"/>
</dbReference>
<name>A0A670JG52_PODMU</name>
<feature type="domain" description="BTB" evidence="4">
    <location>
        <begin position="29"/>
        <end position="96"/>
    </location>
</feature>
<reference evidence="5" key="3">
    <citation type="submission" date="2025-09" db="UniProtKB">
        <authorList>
            <consortium name="Ensembl"/>
        </authorList>
    </citation>
    <scope>IDENTIFICATION</scope>
</reference>
<dbReference type="CDD" id="cd18452">
    <property type="entry name" value="BACK_KLHL12"/>
    <property type="match status" value="1"/>
</dbReference>
<dbReference type="Gene3D" id="1.25.40.420">
    <property type="match status" value="1"/>
</dbReference>